<keyword evidence="1" id="KW-0812">Transmembrane</keyword>
<evidence type="ECO:0000313" key="2">
    <source>
        <dbReference type="EMBL" id="KKQ25836.1"/>
    </source>
</evidence>
<keyword evidence="1" id="KW-1133">Transmembrane helix</keyword>
<evidence type="ECO:0000313" key="3">
    <source>
        <dbReference type="Proteomes" id="UP000034917"/>
    </source>
</evidence>
<comment type="caution">
    <text evidence="2">The sequence shown here is derived from an EMBL/GenBank/DDBJ whole genome shotgun (WGS) entry which is preliminary data.</text>
</comment>
<name>A0A0G0JCE2_9BACT</name>
<reference evidence="2 3" key="1">
    <citation type="journal article" date="2015" name="Nature">
        <title>rRNA introns, odd ribosomes, and small enigmatic genomes across a large radiation of phyla.</title>
        <authorList>
            <person name="Brown C.T."/>
            <person name="Hug L.A."/>
            <person name="Thomas B.C."/>
            <person name="Sharon I."/>
            <person name="Castelle C.J."/>
            <person name="Singh A."/>
            <person name="Wilkins M.J."/>
            <person name="Williams K.H."/>
            <person name="Banfield J.F."/>
        </authorList>
    </citation>
    <scope>NUCLEOTIDE SEQUENCE [LARGE SCALE GENOMIC DNA]</scope>
</reference>
<sequence>MDTTQFLLTAVLTITTVLLIIIGLQLVFVLKEIRSTIKKIGVFVEDLENVDFKKEVPAEKKQLIRKKHLALHSILDKIRILSPNLSLRTKKFFVKEK</sequence>
<dbReference type="Proteomes" id="UP000034917">
    <property type="component" value="Unassembled WGS sequence"/>
</dbReference>
<dbReference type="EMBL" id="LBSV01000005">
    <property type="protein sequence ID" value="KKQ25836.1"/>
    <property type="molecule type" value="Genomic_DNA"/>
</dbReference>
<keyword evidence="1" id="KW-0472">Membrane</keyword>
<feature type="transmembrane region" description="Helical" evidence="1">
    <location>
        <begin position="6"/>
        <end position="30"/>
    </location>
</feature>
<organism evidence="2 3">
    <name type="scientific">Candidatus Roizmanbacteria bacterium GW2011_GWC2_37_13</name>
    <dbReference type="NCBI Taxonomy" id="1618486"/>
    <lineage>
        <taxon>Bacteria</taxon>
        <taxon>Candidatus Roizmaniibacteriota</taxon>
    </lineage>
</organism>
<proteinExistence type="predicted"/>
<dbReference type="AlphaFoldDB" id="A0A0G0JCE2"/>
<evidence type="ECO:0000256" key="1">
    <source>
        <dbReference type="SAM" id="Phobius"/>
    </source>
</evidence>
<accession>A0A0G0JCE2</accession>
<protein>
    <submittedName>
        <fullName evidence="2">Uncharacterized protein</fullName>
    </submittedName>
</protein>
<gene>
    <name evidence="2" type="ORF">US40_C0005G0006</name>
</gene>